<sequence length="623" mass="72576">MGNRLNGIVMGIFAKKKKWTLTIQEGLPDDIYKQAARALGEGIINDDFSAFESMLDDNVRWEWAKESRSPIIGRNEVIGYWKDWVKRVTHDELDVEFEVKFCTFYFRTTLAISPNGYATAYVLFCIENGLIKLGVFVGRIVDRINLFGKADKKWEETLDHFPLALQEKDIKEISKQEARGNSMPCLNCGRTSEMLSWENVVFSNSSIDFSGVVSTCPCCNKVVEFVFDEESALHDENRLERVIGTKKEEELWMTNDMFQIGLYYTMPLIHSEYIASLFKGESIKMKVAAATLGATKRKETSPYAAAAKFMEQVLYVLYMENYDEYEKIKNCYIDALNNGVYEAANNLGILTYNVEHLDKEKGLEYFRIAAEHNSTAALKNLVKIFWQERKYEDLISLLRDDNGKNEFEKEGHVFQRISKFEIIKSNLDYSQFIHVLFPEIQIVRDWYISVRLYSDGKNAIGDESYFYVADSKNSATYFDMESNSIKFEGERDFLIWKYVVMPKSKRAIWELYLLMNANTFLPYWWHGGYRQRVFIFDDSDFAKIPALRYRDVSAVIDKGYTRSSVEIEDCEGGFDAHVYCCYWNEWKGLVREHIIMKVQENRVVEYKRGADFVIFSYNCGIVY</sequence>
<evidence type="ECO:0000313" key="1">
    <source>
        <dbReference type="EMBL" id="RGX88620.1"/>
    </source>
</evidence>
<comment type="caution">
    <text evidence="1">The sequence shown here is derived from an EMBL/GenBank/DDBJ whole genome shotgun (WGS) entry which is preliminary data.</text>
</comment>
<gene>
    <name evidence="1" type="ORF">DXA63_15875</name>
</gene>
<accession>A0AA92WD40</accession>
<dbReference type="InterPro" id="IPR011990">
    <property type="entry name" value="TPR-like_helical_dom_sf"/>
</dbReference>
<proteinExistence type="predicted"/>
<dbReference type="InterPro" id="IPR032710">
    <property type="entry name" value="NTF2-like_dom_sf"/>
</dbReference>
<dbReference type="EMBL" id="QSCI01000140">
    <property type="protein sequence ID" value="RGX88620.1"/>
    <property type="molecule type" value="Genomic_DNA"/>
</dbReference>
<dbReference type="AlphaFoldDB" id="A0AA92WD40"/>
<organism evidence="1 2">
    <name type="scientific">Segatella copri</name>
    <dbReference type="NCBI Taxonomy" id="165179"/>
    <lineage>
        <taxon>Bacteria</taxon>
        <taxon>Pseudomonadati</taxon>
        <taxon>Bacteroidota</taxon>
        <taxon>Bacteroidia</taxon>
        <taxon>Bacteroidales</taxon>
        <taxon>Prevotellaceae</taxon>
        <taxon>Segatella</taxon>
    </lineage>
</organism>
<dbReference type="Gene3D" id="1.25.40.10">
    <property type="entry name" value="Tetratricopeptide repeat domain"/>
    <property type="match status" value="1"/>
</dbReference>
<dbReference type="Proteomes" id="UP000285604">
    <property type="component" value="Unassembled WGS sequence"/>
</dbReference>
<dbReference type="SUPFAM" id="SSF54427">
    <property type="entry name" value="NTF2-like"/>
    <property type="match status" value="1"/>
</dbReference>
<name>A0AA92WD40_9BACT</name>
<dbReference type="SUPFAM" id="SSF81901">
    <property type="entry name" value="HCP-like"/>
    <property type="match status" value="1"/>
</dbReference>
<reference evidence="1 2" key="1">
    <citation type="submission" date="2018-08" db="EMBL/GenBank/DDBJ databases">
        <title>A genome reference for cultivated species of the human gut microbiota.</title>
        <authorList>
            <person name="Zou Y."/>
            <person name="Xue W."/>
            <person name="Luo G."/>
        </authorList>
    </citation>
    <scope>NUCLEOTIDE SEQUENCE [LARGE SCALE GENOMIC DNA]</scope>
    <source>
        <strain evidence="1 2">OF03-3</strain>
    </source>
</reference>
<protein>
    <submittedName>
        <fullName evidence="1">Uncharacterized protein</fullName>
    </submittedName>
</protein>
<evidence type="ECO:0000313" key="2">
    <source>
        <dbReference type="Proteomes" id="UP000285604"/>
    </source>
</evidence>